<dbReference type="AlphaFoldDB" id="A0A0F9JIH7"/>
<dbReference type="EMBL" id="LAZR01010002">
    <property type="protein sequence ID" value="KKM69373.1"/>
    <property type="molecule type" value="Genomic_DNA"/>
</dbReference>
<protein>
    <submittedName>
        <fullName evidence="2">Uncharacterized protein</fullName>
    </submittedName>
</protein>
<proteinExistence type="predicted"/>
<evidence type="ECO:0000256" key="1">
    <source>
        <dbReference type="SAM" id="MobiDB-lite"/>
    </source>
</evidence>
<feature type="region of interest" description="Disordered" evidence="1">
    <location>
        <begin position="1"/>
        <end position="33"/>
    </location>
</feature>
<feature type="compositionally biased region" description="Basic and acidic residues" evidence="1">
    <location>
        <begin position="1"/>
        <end position="25"/>
    </location>
</feature>
<organism evidence="2">
    <name type="scientific">marine sediment metagenome</name>
    <dbReference type="NCBI Taxonomy" id="412755"/>
    <lineage>
        <taxon>unclassified sequences</taxon>
        <taxon>metagenomes</taxon>
        <taxon>ecological metagenomes</taxon>
    </lineage>
</organism>
<evidence type="ECO:0000313" key="2">
    <source>
        <dbReference type="EMBL" id="KKM69373.1"/>
    </source>
</evidence>
<accession>A0A0F9JIH7</accession>
<name>A0A0F9JIH7_9ZZZZ</name>
<comment type="caution">
    <text evidence="2">The sequence shown here is derived from an EMBL/GenBank/DDBJ whole genome shotgun (WGS) entry which is preliminary data.</text>
</comment>
<sequence>MKLRREEGDRKKKEEEEKEKPKSEYTDGFMFCY</sequence>
<reference evidence="2" key="1">
    <citation type="journal article" date="2015" name="Nature">
        <title>Complex archaea that bridge the gap between prokaryotes and eukaryotes.</title>
        <authorList>
            <person name="Spang A."/>
            <person name="Saw J.H."/>
            <person name="Jorgensen S.L."/>
            <person name="Zaremba-Niedzwiedzka K."/>
            <person name="Martijn J."/>
            <person name="Lind A.E."/>
            <person name="van Eijk R."/>
            <person name="Schleper C."/>
            <person name="Guy L."/>
            <person name="Ettema T.J."/>
        </authorList>
    </citation>
    <scope>NUCLEOTIDE SEQUENCE</scope>
</reference>
<gene>
    <name evidence="2" type="ORF">LCGC14_1451430</name>
</gene>